<dbReference type="GO" id="GO:0015031">
    <property type="term" value="P:protein transport"/>
    <property type="evidence" value="ECO:0007669"/>
    <property type="project" value="UniProtKB-KW"/>
</dbReference>
<keyword evidence="8" id="KW-1006">Bacterial flagellum protein export</keyword>
<keyword evidence="6" id="KW-0653">Protein transport</keyword>
<evidence type="ECO:0000256" key="3">
    <source>
        <dbReference type="ARBA" id="ARBA00022475"/>
    </source>
</evidence>
<feature type="non-terminal residue" evidence="10">
    <location>
        <position position="113"/>
    </location>
</feature>
<dbReference type="Pfam" id="PF02050">
    <property type="entry name" value="FliJ"/>
    <property type="match status" value="1"/>
</dbReference>
<evidence type="ECO:0000256" key="8">
    <source>
        <dbReference type="ARBA" id="ARBA00023225"/>
    </source>
</evidence>
<keyword evidence="2" id="KW-0813">Transport</keyword>
<evidence type="ECO:0008006" key="11">
    <source>
        <dbReference type="Google" id="ProtNLM"/>
    </source>
</evidence>
<evidence type="ECO:0000256" key="1">
    <source>
        <dbReference type="ARBA" id="ARBA00004413"/>
    </source>
</evidence>
<keyword evidence="4" id="KW-0145">Chemotaxis</keyword>
<dbReference type="GO" id="GO:0009288">
    <property type="term" value="C:bacterial-type flagellum"/>
    <property type="evidence" value="ECO:0007669"/>
    <property type="project" value="InterPro"/>
</dbReference>
<dbReference type="GO" id="GO:0044781">
    <property type="term" value="P:bacterial-type flagellum organization"/>
    <property type="evidence" value="ECO:0007669"/>
    <property type="project" value="UniProtKB-KW"/>
</dbReference>
<keyword evidence="3" id="KW-1003">Cell membrane</keyword>
<proteinExistence type="predicted"/>
<evidence type="ECO:0000256" key="9">
    <source>
        <dbReference type="SAM" id="Coils"/>
    </source>
</evidence>
<evidence type="ECO:0000256" key="2">
    <source>
        <dbReference type="ARBA" id="ARBA00022448"/>
    </source>
</evidence>
<name>A0A382LNQ1_9ZZZZ</name>
<sequence length="113" mass="13373">MKKFRFNLEPVLRKRKLAYENCARELAAVISKLQLEEQKLSDIQRKKSETISEFERKNNPTTKDFVIYVPYIDQLELSEIRQLATVKQVEAEVESAREVLRQAQIEHEVLVRI</sequence>
<dbReference type="Gene3D" id="1.10.287.1700">
    <property type="match status" value="1"/>
</dbReference>
<comment type="subcellular location">
    <subcellularLocation>
        <location evidence="1">Cell membrane</location>
        <topology evidence="1">Peripheral membrane protein</topology>
        <orientation evidence="1">Cytoplasmic side</orientation>
    </subcellularLocation>
</comment>
<evidence type="ECO:0000313" key="10">
    <source>
        <dbReference type="EMBL" id="SVC37365.1"/>
    </source>
</evidence>
<feature type="coiled-coil region" evidence="9">
    <location>
        <begin position="26"/>
        <end position="53"/>
    </location>
</feature>
<organism evidence="10">
    <name type="scientific">marine metagenome</name>
    <dbReference type="NCBI Taxonomy" id="408172"/>
    <lineage>
        <taxon>unclassified sequences</taxon>
        <taxon>metagenomes</taxon>
        <taxon>ecological metagenomes</taxon>
    </lineage>
</organism>
<keyword evidence="9" id="KW-0175">Coiled coil</keyword>
<accession>A0A382LNQ1</accession>
<evidence type="ECO:0000256" key="4">
    <source>
        <dbReference type="ARBA" id="ARBA00022500"/>
    </source>
</evidence>
<protein>
    <recommendedName>
        <fullName evidence="11">Flagellar FliJ protein</fullName>
    </recommendedName>
</protein>
<evidence type="ECO:0000256" key="6">
    <source>
        <dbReference type="ARBA" id="ARBA00022927"/>
    </source>
</evidence>
<feature type="non-terminal residue" evidence="10">
    <location>
        <position position="1"/>
    </location>
</feature>
<evidence type="ECO:0000256" key="5">
    <source>
        <dbReference type="ARBA" id="ARBA00022795"/>
    </source>
</evidence>
<dbReference type="AlphaFoldDB" id="A0A382LNQ1"/>
<reference evidence="10" key="1">
    <citation type="submission" date="2018-05" db="EMBL/GenBank/DDBJ databases">
        <authorList>
            <person name="Lanie J.A."/>
            <person name="Ng W.-L."/>
            <person name="Kazmierczak K.M."/>
            <person name="Andrzejewski T.M."/>
            <person name="Davidsen T.M."/>
            <person name="Wayne K.J."/>
            <person name="Tettelin H."/>
            <person name="Glass J.I."/>
            <person name="Rusch D."/>
            <person name="Podicherti R."/>
            <person name="Tsui H.-C.T."/>
            <person name="Winkler M.E."/>
        </authorList>
    </citation>
    <scope>NUCLEOTIDE SEQUENCE</scope>
</reference>
<dbReference type="EMBL" id="UINC01087743">
    <property type="protein sequence ID" value="SVC37365.1"/>
    <property type="molecule type" value="Genomic_DNA"/>
</dbReference>
<gene>
    <name evidence="10" type="ORF">METZ01_LOCUS290219</name>
</gene>
<dbReference type="GO" id="GO:0071973">
    <property type="term" value="P:bacterial-type flagellum-dependent cell motility"/>
    <property type="evidence" value="ECO:0007669"/>
    <property type="project" value="InterPro"/>
</dbReference>
<evidence type="ECO:0000256" key="7">
    <source>
        <dbReference type="ARBA" id="ARBA00023136"/>
    </source>
</evidence>
<dbReference type="GO" id="GO:0006935">
    <property type="term" value="P:chemotaxis"/>
    <property type="evidence" value="ECO:0007669"/>
    <property type="project" value="UniProtKB-KW"/>
</dbReference>
<dbReference type="GO" id="GO:0005886">
    <property type="term" value="C:plasma membrane"/>
    <property type="evidence" value="ECO:0007669"/>
    <property type="project" value="UniProtKB-SubCell"/>
</dbReference>
<keyword evidence="5" id="KW-1005">Bacterial flagellum biogenesis</keyword>
<keyword evidence="7" id="KW-0472">Membrane</keyword>
<dbReference type="InterPro" id="IPR053716">
    <property type="entry name" value="Flag_assembly_chemotaxis_eff"/>
</dbReference>
<dbReference type="InterPro" id="IPR012823">
    <property type="entry name" value="Flagell_FliJ"/>
</dbReference>